<name>A0A061IX56_TRYRA</name>
<evidence type="ECO:0000313" key="10">
    <source>
        <dbReference type="Proteomes" id="UP000031737"/>
    </source>
</evidence>
<dbReference type="InterPro" id="IPR004971">
    <property type="entry name" value="mRNA_G-N7_MeTrfase_dom"/>
</dbReference>
<evidence type="ECO:0000256" key="4">
    <source>
        <dbReference type="ARBA" id="ARBA00022691"/>
    </source>
</evidence>
<comment type="caution">
    <text evidence="9">The sequence shown here is derived from an EMBL/GenBank/DDBJ whole genome shotgun (WGS) entry which is preliminary data.</text>
</comment>
<dbReference type="PANTHER" id="PTHR12189:SF4">
    <property type="entry name" value="MRNA (GUANINE-N(7))-METHYLTRANSFERASE"/>
    <property type="match status" value="1"/>
</dbReference>
<dbReference type="Gene3D" id="3.30.470.30">
    <property type="entry name" value="DNA ligase/mRNA capping enzyme"/>
    <property type="match status" value="1"/>
</dbReference>
<reference evidence="9 10" key="1">
    <citation type="submission" date="2013-07" db="EMBL/GenBank/DDBJ databases">
        <authorList>
            <person name="Stoco P.H."/>
            <person name="Wagner G."/>
            <person name="Gerber A."/>
            <person name="Zaha A."/>
            <person name="Thompson C."/>
            <person name="Bartholomeu D.C."/>
            <person name="Luckemeyer D.D."/>
            <person name="Bahia D."/>
            <person name="Loreto E."/>
            <person name="Prestes E.B."/>
            <person name="Lima F.M."/>
            <person name="Rodrigues-Luiz G."/>
            <person name="Vallejo G.A."/>
            <person name="Filho J.F."/>
            <person name="Monteiro K.M."/>
            <person name="Tyler K.M."/>
            <person name="de Almeida L.G."/>
            <person name="Ortiz M.F."/>
            <person name="Siervo M.A."/>
            <person name="de Moraes M.H."/>
            <person name="Cunha O.L."/>
            <person name="Mendonca-Neto R."/>
            <person name="Silva R."/>
            <person name="Teixeira S.M."/>
            <person name="Murta S.M."/>
            <person name="Sincero T.C."/>
            <person name="Mendes T.A."/>
            <person name="Urmenyi T.P."/>
            <person name="Silva V.G."/>
            <person name="da Rocha W.D."/>
            <person name="Andersson B."/>
            <person name="Romanha A.J."/>
            <person name="Steindel M."/>
            <person name="de Vasconcelos A.T."/>
            <person name="Grisard E.C."/>
        </authorList>
    </citation>
    <scope>NUCLEOTIDE SEQUENCE [LARGE SCALE GENOMIC DNA]</scope>
    <source>
        <strain evidence="9 10">SC58</strain>
    </source>
</reference>
<evidence type="ECO:0000256" key="6">
    <source>
        <dbReference type="ARBA" id="ARBA00023042"/>
    </source>
</evidence>
<keyword evidence="5" id="KW-0694">RNA-binding</keyword>
<dbReference type="PANTHER" id="PTHR12189">
    <property type="entry name" value="MRNA GUANINE-7- METHYLTRANSFERASE"/>
    <property type="match status" value="1"/>
</dbReference>
<evidence type="ECO:0000259" key="8">
    <source>
        <dbReference type="PROSITE" id="PS51562"/>
    </source>
</evidence>
<dbReference type="Gene3D" id="3.40.50.150">
    <property type="entry name" value="Vaccinia Virus protein VP39"/>
    <property type="match status" value="1"/>
</dbReference>
<sequence length="1061" mass="120638">MLNINAKAFVPQSFVERAVTPRSAIYRYHFILPTHSVCDTSQAEAIFNNLHTLLAKRWLCSSFQGGLGEEPLQLFLSSFFDGVENVLFSGRRLNASSAILLSRSILSLTSAMASISAFNEASGFLIHIDMPRESRAEIALRLRAAWDDFFECVCEDFRITSFGYACSSYGTVSGRRCGGTFCHYFFLSFASCSSSFQALMMHYTRSFPFPFFRVVQVNAIVPFICNSRIPVCTVVSVGEKAKEKLLSDGKCDKTFPILFCPFNVSETSRSLTEFDELFLSFLKDSQSFWHRTFVVHIDIQICNTPDQEIRPISVWDMIQFIAHLSEDTATSVLGVSFSDDTIEEGILLNVPNKEGNGCYLNATLKEILDEGKSLDIYNACYGQIPAYIKRPMTYIQFEFVHKEFEKWITTIHEPIPLTRMVFADAADNFAKLKYYLRNRTVGEKILLITDSQGYIFAAELRTGSIFALPKCFGDISGPIKNTVFEAMLTSSFRGYLACIIVVEDILSFEGKDLREMSFSERWQYVEKMFLDDQLSRPHANTDQVVILRTSYARFDKTEQVLKHPPLEHPTLGLVFVPQLTQNEGKKTLSYSWVPPESITARFLVGKVEEVLDTNGEIKRAWLQVRKKDKEFVFYNEEYADYSLDAHRLLESGFVVECLLRRSDDGAHWWEIIKDYDAAQGKMADSYDFVERLVHVPGLTYEEMSWLIKAHSFKCGRCQTVSDVGKTNPRHQMYWCQKCWEETGHGDCLYCGRLCCMGKIDVCSKRFYCDSCWGVFYSKNVNAEIGYVVSPPPNASFPTQVLTRCISLLIDAINPRAPTNDVLELCCGGAVTRKWIKNKTTCYIGFDLKSSVVEATTELISSLQDEIPDMSNYDVICADAFSPDLWTHHITKIHSRQFHTITIFAGFHHAFDTEKKIRHLIGSIANTLVPQGIFLGCFFDISTIYEKGEITNDLFTLEWGDDFLPRNGHHFFISIQDEPKKKMNVISIDFLVAVAQECGLSVIPEACLTFLEILDNGSNFTKKFSKGEKDYLWAMRAFAFRKNGSPQINVLHKANDTNDEGR</sequence>
<accession>A0A061IX56</accession>
<dbReference type="GO" id="GO:0005634">
    <property type="term" value="C:nucleus"/>
    <property type="evidence" value="ECO:0007669"/>
    <property type="project" value="TreeGrafter"/>
</dbReference>
<keyword evidence="2" id="KW-0489">Methyltransferase</keyword>
<keyword evidence="6" id="KW-0507">mRNA processing</keyword>
<keyword evidence="10" id="KW-1185">Reference proteome</keyword>
<protein>
    <recommendedName>
        <fullName evidence="1">mRNA (guanine-N(7))-methyltransferase</fullName>
        <ecNumber evidence="1">2.1.1.56</ecNumber>
    </recommendedName>
</protein>
<proteinExistence type="predicted"/>
<dbReference type="AlphaFoldDB" id="A0A061IX56"/>
<dbReference type="SUPFAM" id="SSF53335">
    <property type="entry name" value="S-adenosyl-L-methionine-dependent methyltransferases"/>
    <property type="match status" value="1"/>
</dbReference>
<dbReference type="PROSITE" id="PS51562">
    <property type="entry name" value="RNA_CAP0_MT"/>
    <property type="match status" value="1"/>
</dbReference>
<gene>
    <name evidence="9" type="ORF">TRSC58_04574</name>
</gene>
<organism evidence="9 10">
    <name type="scientific">Trypanosoma rangeli SC58</name>
    <dbReference type="NCBI Taxonomy" id="429131"/>
    <lineage>
        <taxon>Eukaryota</taxon>
        <taxon>Discoba</taxon>
        <taxon>Euglenozoa</taxon>
        <taxon>Kinetoplastea</taxon>
        <taxon>Metakinetoplastina</taxon>
        <taxon>Trypanosomatida</taxon>
        <taxon>Trypanosomatidae</taxon>
        <taxon>Trypanosoma</taxon>
        <taxon>Herpetosoma</taxon>
    </lineage>
</organism>
<keyword evidence="3" id="KW-0808">Transferase</keyword>
<dbReference type="Proteomes" id="UP000031737">
    <property type="component" value="Unassembled WGS sequence"/>
</dbReference>
<evidence type="ECO:0000256" key="5">
    <source>
        <dbReference type="ARBA" id="ARBA00022884"/>
    </source>
</evidence>
<dbReference type="Pfam" id="PF03291">
    <property type="entry name" value="mRNA_G-N7_MeTrfase"/>
    <property type="match status" value="1"/>
</dbReference>
<keyword evidence="4" id="KW-0949">S-adenosyl-L-methionine</keyword>
<dbReference type="EC" id="2.1.1.56" evidence="1"/>
<dbReference type="OrthoDB" id="10248867at2759"/>
<keyword evidence="6" id="KW-0506">mRNA capping</keyword>
<comment type="catalytic activity">
    <reaction evidence="7">
        <text>a 5'-end (5'-triphosphoguanosine)-ribonucleoside in mRNA + S-adenosyl-L-methionine = a 5'-end (N(7)-methyl 5'-triphosphoguanosine)-ribonucleoside in mRNA + S-adenosyl-L-homocysteine</text>
        <dbReference type="Rhea" id="RHEA:67008"/>
        <dbReference type="Rhea" id="RHEA-COMP:17166"/>
        <dbReference type="Rhea" id="RHEA-COMP:17167"/>
        <dbReference type="ChEBI" id="CHEBI:57856"/>
        <dbReference type="ChEBI" id="CHEBI:59789"/>
        <dbReference type="ChEBI" id="CHEBI:156461"/>
        <dbReference type="ChEBI" id="CHEBI:167617"/>
        <dbReference type="EC" id="2.1.1.56"/>
    </reaction>
</comment>
<dbReference type="InterPro" id="IPR039753">
    <property type="entry name" value="RG7MT1"/>
</dbReference>
<dbReference type="GO" id="GO:0003723">
    <property type="term" value="F:RNA binding"/>
    <property type="evidence" value="ECO:0007669"/>
    <property type="project" value="UniProtKB-KW"/>
</dbReference>
<feature type="domain" description="MRNA cap 0 methyltransferase" evidence="8">
    <location>
        <begin position="796"/>
        <end position="1042"/>
    </location>
</feature>
<evidence type="ECO:0000256" key="1">
    <source>
        <dbReference type="ARBA" id="ARBA00011926"/>
    </source>
</evidence>
<evidence type="ECO:0000256" key="2">
    <source>
        <dbReference type="ARBA" id="ARBA00022603"/>
    </source>
</evidence>
<dbReference type="InterPro" id="IPR029063">
    <property type="entry name" value="SAM-dependent_MTases_sf"/>
</dbReference>
<dbReference type="GO" id="GO:0004482">
    <property type="term" value="F:mRNA 5'-cap (guanine-N7-)-methyltransferase activity"/>
    <property type="evidence" value="ECO:0007669"/>
    <property type="project" value="UniProtKB-EC"/>
</dbReference>
<dbReference type="EMBL" id="AUPL01004574">
    <property type="protein sequence ID" value="ESL07733.1"/>
    <property type="molecule type" value="Genomic_DNA"/>
</dbReference>
<evidence type="ECO:0000256" key="7">
    <source>
        <dbReference type="ARBA" id="ARBA00044712"/>
    </source>
</evidence>
<dbReference type="VEuPathDB" id="TriTrypDB:TRSC58_04574"/>
<evidence type="ECO:0000256" key="3">
    <source>
        <dbReference type="ARBA" id="ARBA00022679"/>
    </source>
</evidence>
<evidence type="ECO:0000313" key="9">
    <source>
        <dbReference type="EMBL" id="ESL07733.1"/>
    </source>
</evidence>